<evidence type="ECO:0000256" key="5">
    <source>
        <dbReference type="ARBA" id="ARBA00023180"/>
    </source>
</evidence>
<organism evidence="9 10">
    <name type="scientific">Eleusine coracana subsp. coracana</name>
    <dbReference type="NCBI Taxonomy" id="191504"/>
    <lineage>
        <taxon>Eukaryota</taxon>
        <taxon>Viridiplantae</taxon>
        <taxon>Streptophyta</taxon>
        <taxon>Embryophyta</taxon>
        <taxon>Tracheophyta</taxon>
        <taxon>Spermatophyta</taxon>
        <taxon>Magnoliopsida</taxon>
        <taxon>Liliopsida</taxon>
        <taxon>Poales</taxon>
        <taxon>Poaceae</taxon>
        <taxon>PACMAD clade</taxon>
        <taxon>Chloridoideae</taxon>
        <taxon>Cynodonteae</taxon>
        <taxon>Eleusininae</taxon>
        <taxon>Eleusine</taxon>
    </lineage>
</organism>
<feature type="region of interest" description="Disordered" evidence="6">
    <location>
        <begin position="74"/>
        <end position="107"/>
    </location>
</feature>
<dbReference type="Proteomes" id="UP001054889">
    <property type="component" value="Unassembled WGS sequence"/>
</dbReference>
<keyword evidence="4" id="KW-0808">Transferase</keyword>
<dbReference type="Pfam" id="PF04577">
    <property type="entry name" value="Glyco_transf_61"/>
    <property type="match status" value="1"/>
</dbReference>
<evidence type="ECO:0000256" key="4">
    <source>
        <dbReference type="ARBA" id="ARBA00022679"/>
    </source>
</evidence>
<evidence type="ECO:0000256" key="2">
    <source>
        <dbReference type="ARBA" id="ARBA00004881"/>
    </source>
</evidence>
<keyword evidence="3" id="KW-0328">Glycosyltransferase</keyword>
<dbReference type="EMBL" id="BQKI01000097">
    <property type="protein sequence ID" value="GJN38552.1"/>
    <property type="molecule type" value="Genomic_DNA"/>
</dbReference>
<proteinExistence type="predicted"/>
<evidence type="ECO:0000256" key="6">
    <source>
        <dbReference type="SAM" id="MobiDB-lite"/>
    </source>
</evidence>
<dbReference type="PANTHER" id="PTHR20961:SF109">
    <property type="entry name" value="GLYCOSYLTRANSFERASE"/>
    <property type="match status" value="1"/>
</dbReference>
<keyword evidence="5" id="KW-0325">Glycoprotein</keyword>
<accession>A0AAV5FU85</accession>
<name>A0AAV5FU85_ELECO</name>
<comment type="caution">
    <text evidence="9">The sequence shown here is derived from an EMBL/GenBank/DDBJ whole genome shotgun (WGS) entry which is preliminary data.</text>
</comment>
<reference evidence="9" key="1">
    <citation type="journal article" date="2018" name="DNA Res.">
        <title>Multiple hybrid de novo genome assembly of finger millet, an orphan allotetraploid crop.</title>
        <authorList>
            <person name="Hatakeyama M."/>
            <person name="Aluri S."/>
            <person name="Balachadran M.T."/>
            <person name="Sivarajan S.R."/>
            <person name="Patrignani A."/>
            <person name="Gruter S."/>
            <person name="Poveda L."/>
            <person name="Shimizu-Inatsugi R."/>
            <person name="Baeten J."/>
            <person name="Francoijs K.J."/>
            <person name="Nataraja K.N."/>
            <person name="Reddy Y.A.N."/>
            <person name="Phadnis S."/>
            <person name="Ravikumar R.L."/>
            <person name="Schlapbach R."/>
            <person name="Sreeman S.M."/>
            <person name="Shimizu K.K."/>
        </authorList>
    </citation>
    <scope>NUCLEOTIDE SEQUENCE</scope>
</reference>
<reference evidence="9" key="2">
    <citation type="submission" date="2021-12" db="EMBL/GenBank/DDBJ databases">
        <title>Resequencing data analysis of finger millet.</title>
        <authorList>
            <person name="Hatakeyama M."/>
            <person name="Aluri S."/>
            <person name="Balachadran M.T."/>
            <person name="Sivarajan S.R."/>
            <person name="Poveda L."/>
            <person name="Shimizu-Inatsugi R."/>
            <person name="Schlapbach R."/>
            <person name="Sreeman S.M."/>
            <person name="Shimizu K.K."/>
        </authorList>
    </citation>
    <scope>NUCLEOTIDE SEQUENCE</scope>
</reference>
<protein>
    <recommendedName>
        <fullName evidence="8">Glycosyltransferase 61 catalytic domain-containing protein</fullName>
    </recommendedName>
</protein>
<evidence type="ECO:0000259" key="8">
    <source>
        <dbReference type="Pfam" id="PF04577"/>
    </source>
</evidence>
<dbReference type="GO" id="GO:0000139">
    <property type="term" value="C:Golgi membrane"/>
    <property type="evidence" value="ECO:0007669"/>
    <property type="project" value="UniProtKB-SubCell"/>
</dbReference>
<evidence type="ECO:0000313" key="10">
    <source>
        <dbReference type="Proteomes" id="UP001054889"/>
    </source>
</evidence>
<comment type="subcellular location">
    <subcellularLocation>
        <location evidence="1">Golgi apparatus membrane</location>
        <topology evidence="1">Single-pass type II membrane protein</topology>
    </subcellularLocation>
</comment>
<feature type="domain" description="Glycosyltransferase 61 catalytic" evidence="8">
    <location>
        <begin position="205"/>
        <end position="403"/>
    </location>
</feature>
<feature type="transmembrane region" description="Helical" evidence="7">
    <location>
        <begin position="12"/>
        <end position="34"/>
    </location>
</feature>
<evidence type="ECO:0000256" key="3">
    <source>
        <dbReference type="ARBA" id="ARBA00022676"/>
    </source>
</evidence>
<evidence type="ECO:0000256" key="7">
    <source>
        <dbReference type="SAM" id="Phobius"/>
    </source>
</evidence>
<comment type="pathway">
    <text evidence="2">Glycan metabolism.</text>
</comment>
<keyword evidence="10" id="KW-1185">Reference proteome</keyword>
<gene>
    <name evidence="9" type="primary">gb27606</name>
    <name evidence="9" type="ORF">PR202_gb27606</name>
</gene>
<keyword evidence="7" id="KW-1133">Transmembrane helix</keyword>
<keyword evidence="7" id="KW-0812">Transmembrane</keyword>
<dbReference type="PANTHER" id="PTHR20961">
    <property type="entry name" value="GLYCOSYLTRANSFERASE"/>
    <property type="match status" value="1"/>
</dbReference>
<dbReference type="InterPro" id="IPR007657">
    <property type="entry name" value="Glycosyltransferase_61"/>
</dbReference>
<dbReference type="InterPro" id="IPR049625">
    <property type="entry name" value="Glyco_transf_61_cat"/>
</dbReference>
<evidence type="ECO:0000256" key="1">
    <source>
        <dbReference type="ARBA" id="ARBA00004323"/>
    </source>
</evidence>
<keyword evidence="7" id="KW-0472">Membrane</keyword>
<evidence type="ECO:0000313" key="9">
    <source>
        <dbReference type="EMBL" id="GJN38552.1"/>
    </source>
</evidence>
<sequence length="496" mass="55319">MKGFSSSIRGALLDSKFVIGLFAVFLALVIFFSASPQFSWQSPNANVTAESPAVSKQQAHGKEEPANFTADLRAESPNSVSKQQQAHDKKPTNHTASSPAPAVPPLKPICDRSDRRYDVCEMWGDARTASGVKNSRVFFIPPAPQLPTAAAANWSIRSQSRKYIGVREVVVRSLNLSDLHDAPNCTLWRRAPAVVFAIGGLTFNYWHSFSDVLVPLFTTARAFDGDVELLATDTRGGRGHQFLRKFRGFLGALSRFETVDLDADREVRCYPHLVVGLRGHRDFDIDPARTPAHYDMRAFRLFIREAYALPPPSVALPCKSKSNNRRRPRAMVILRARTRRFVNGDEVVAAVERAGFDVTRMEPGHEHGVDEVARAVDGCDVLVGAHGAGLTNMVFLRTGAVVVQVVPWGNMEPYAEGYFGRPAAHMGVRYLAYSVAAEESTLYEKYGKDSPVINDPIRFYKNGTNAKYYWQEQNIRLNTTRFMPTLQKVKRMLLQE</sequence>
<dbReference type="AlphaFoldDB" id="A0AAV5FU85"/>
<dbReference type="GO" id="GO:0016763">
    <property type="term" value="F:pentosyltransferase activity"/>
    <property type="evidence" value="ECO:0007669"/>
    <property type="project" value="UniProtKB-ARBA"/>
</dbReference>